<dbReference type="SUPFAM" id="SSF48498">
    <property type="entry name" value="Tetracyclin repressor-like, C-terminal domain"/>
    <property type="match status" value="1"/>
</dbReference>
<dbReference type="Proteomes" id="UP000183947">
    <property type="component" value="Unassembled WGS sequence"/>
</dbReference>
<keyword evidence="2" id="KW-1185">Reference proteome</keyword>
<proteinExistence type="predicted"/>
<dbReference type="EMBL" id="FRAS01000001">
    <property type="protein sequence ID" value="SHK17602.1"/>
    <property type="molecule type" value="Genomic_DNA"/>
</dbReference>
<dbReference type="Gene3D" id="1.10.357.10">
    <property type="entry name" value="Tetracycline Repressor, domain 2"/>
    <property type="match status" value="1"/>
</dbReference>
<dbReference type="RefSeq" id="WP_139252091.1">
    <property type="nucleotide sequence ID" value="NZ_FRAS01000001.1"/>
</dbReference>
<gene>
    <name evidence="1" type="ORF">SAMN02746009_00510</name>
</gene>
<dbReference type="OrthoDB" id="881297at2"/>
<evidence type="ECO:0000313" key="1">
    <source>
        <dbReference type="EMBL" id="SHK17602.1"/>
    </source>
</evidence>
<reference evidence="2" key="1">
    <citation type="submission" date="2016-11" db="EMBL/GenBank/DDBJ databases">
        <authorList>
            <person name="Varghese N."/>
            <person name="Submissions S."/>
        </authorList>
    </citation>
    <scope>NUCLEOTIDE SEQUENCE [LARGE SCALE GENOMIC DNA]</scope>
    <source>
        <strain evidence="2">DSM 18569</strain>
    </source>
</reference>
<dbReference type="STRING" id="1121959.SAMN02746009_00510"/>
<dbReference type="SUPFAM" id="SSF46689">
    <property type="entry name" value="Homeodomain-like"/>
    <property type="match status" value="1"/>
</dbReference>
<protein>
    <submittedName>
        <fullName evidence="1">Transcriptional regulator, TetR family</fullName>
    </submittedName>
</protein>
<organism evidence="1 2">
    <name type="scientific">Hymenobacter psychrotolerans DSM 18569</name>
    <dbReference type="NCBI Taxonomy" id="1121959"/>
    <lineage>
        <taxon>Bacteria</taxon>
        <taxon>Pseudomonadati</taxon>
        <taxon>Bacteroidota</taxon>
        <taxon>Cytophagia</taxon>
        <taxon>Cytophagales</taxon>
        <taxon>Hymenobacteraceae</taxon>
        <taxon>Hymenobacter</taxon>
    </lineage>
</organism>
<dbReference type="AlphaFoldDB" id="A0A1M6QBI8"/>
<name>A0A1M6QBI8_9BACT</name>
<dbReference type="InterPro" id="IPR009057">
    <property type="entry name" value="Homeodomain-like_sf"/>
</dbReference>
<sequence>MEQVLLHQLLERTNLLVRDMGIRLLHEDQLAAALDLTPSTFRTVFGSKAELLLQVTRYNLARQRHEHQELFANLATPVECLLALLRHSVQELRGSHHDYHIVREQFPLVWETMQTYLQEYAYPLLTRLIQESIQEGQLRAALDAPFIARILLAQFSLVLNETFFPPDQTNLGEVYYHIFFPYVLGLCTEEGMRLTATHFSKAWGR</sequence>
<accession>A0A1M6QBI8</accession>
<dbReference type="InterPro" id="IPR036271">
    <property type="entry name" value="Tet_transcr_reg_TetR-rel_C_sf"/>
</dbReference>
<evidence type="ECO:0000313" key="2">
    <source>
        <dbReference type="Proteomes" id="UP000183947"/>
    </source>
</evidence>